<dbReference type="Proteomes" id="UP000825886">
    <property type="component" value="Chromosome"/>
</dbReference>
<dbReference type="Pfam" id="PF25160">
    <property type="entry name" value="LdpA_Fe-S-bd"/>
    <property type="match status" value="1"/>
</dbReference>
<dbReference type="NCBIfam" id="TIGR00402">
    <property type="entry name" value="napF"/>
    <property type="match status" value="1"/>
</dbReference>
<dbReference type="PANTHER" id="PTHR43687:SF1">
    <property type="entry name" value="FERREDOXIN III"/>
    <property type="match status" value="1"/>
</dbReference>
<keyword evidence="4" id="KW-0408">Iron</keyword>
<dbReference type="InterPro" id="IPR057431">
    <property type="entry name" value="LdpA_Fe-S-bd"/>
</dbReference>
<evidence type="ECO:0000256" key="3">
    <source>
        <dbReference type="ARBA" id="ARBA00022737"/>
    </source>
</evidence>
<dbReference type="InterPro" id="IPR017896">
    <property type="entry name" value="4Fe4S_Fe-S-bd"/>
</dbReference>
<dbReference type="EMBL" id="CP081864">
    <property type="protein sequence ID" value="QZN96549.1"/>
    <property type="molecule type" value="Genomic_DNA"/>
</dbReference>
<evidence type="ECO:0000313" key="8">
    <source>
        <dbReference type="Proteomes" id="UP000825886"/>
    </source>
</evidence>
<name>A0ABX9ASV9_9ENTR</name>
<dbReference type="RefSeq" id="WP_222159576.1">
    <property type="nucleotide sequence ID" value="NZ_CP081864.1"/>
</dbReference>
<feature type="domain" description="4Fe-4S ferredoxin-type" evidence="6">
    <location>
        <begin position="83"/>
        <end position="112"/>
    </location>
</feature>
<dbReference type="PANTHER" id="PTHR43687">
    <property type="entry name" value="ADENYLYLSULFATE REDUCTASE, BETA SUBUNIT"/>
    <property type="match status" value="1"/>
</dbReference>
<protein>
    <submittedName>
        <fullName evidence="7">Ferredoxin-type protein NapF</fullName>
    </submittedName>
</protein>
<evidence type="ECO:0000259" key="6">
    <source>
        <dbReference type="PROSITE" id="PS51379"/>
    </source>
</evidence>
<feature type="domain" description="4Fe-4S ferredoxin-type" evidence="6">
    <location>
        <begin position="117"/>
        <end position="149"/>
    </location>
</feature>
<organism evidence="7 8">
    <name type="scientific">Symbiopectobacterium purcellii</name>
    <dbReference type="NCBI Taxonomy" id="2871826"/>
    <lineage>
        <taxon>Bacteria</taxon>
        <taxon>Pseudomonadati</taxon>
        <taxon>Pseudomonadota</taxon>
        <taxon>Gammaproteobacteria</taxon>
        <taxon>Enterobacterales</taxon>
        <taxon>Enterobacteriaceae</taxon>
    </lineage>
</organism>
<dbReference type="PROSITE" id="PS51379">
    <property type="entry name" value="4FE4S_FER_2"/>
    <property type="match status" value="4"/>
</dbReference>
<evidence type="ECO:0000313" key="7">
    <source>
        <dbReference type="EMBL" id="QZN96549.1"/>
    </source>
</evidence>
<feature type="domain" description="4Fe-4S ferredoxin-type" evidence="6">
    <location>
        <begin position="150"/>
        <end position="179"/>
    </location>
</feature>
<keyword evidence="1" id="KW-0004">4Fe-4S</keyword>
<keyword evidence="8" id="KW-1185">Reference proteome</keyword>
<dbReference type="InterPro" id="IPR050572">
    <property type="entry name" value="Fe-S_Ferredoxin"/>
</dbReference>
<dbReference type="InterPro" id="IPR004496">
    <property type="entry name" value="NapF"/>
</dbReference>
<evidence type="ECO:0000256" key="2">
    <source>
        <dbReference type="ARBA" id="ARBA00022723"/>
    </source>
</evidence>
<keyword evidence="5" id="KW-0411">Iron-sulfur</keyword>
<proteinExistence type="predicted"/>
<dbReference type="Pfam" id="PF12838">
    <property type="entry name" value="Fer4_7"/>
    <property type="match status" value="1"/>
</dbReference>
<sequence>MEKDERYYRGYLSHRYVSRRGLFRAFLNASHPPEPLPDSAQLRAPRPPGALPAPQFYQQCNRCQQCVKACPMGVLTVNEDGYPQLAIEYASCDGCQTCIAHCPSGALLPQAHFDTGLRPTIGATCISQQRHCRSCIDTCPSQALSLSERGLPDVDNARCYGCGECLIQCEIQAISLTPFA</sequence>
<evidence type="ECO:0000256" key="4">
    <source>
        <dbReference type="ARBA" id="ARBA00023004"/>
    </source>
</evidence>
<dbReference type="InterPro" id="IPR017900">
    <property type="entry name" value="4Fe4S_Fe_S_CS"/>
</dbReference>
<dbReference type="Gene3D" id="3.30.70.20">
    <property type="match status" value="2"/>
</dbReference>
<keyword evidence="3" id="KW-0677">Repeat</keyword>
<dbReference type="PROSITE" id="PS00198">
    <property type="entry name" value="4FE4S_FER_1"/>
    <property type="match status" value="2"/>
</dbReference>
<reference evidence="7 8" key="1">
    <citation type="submission" date="2021-08" db="EMBL/GenBank/DDBJ databases">
        <title>Culture and genomic analysis of Symbiopectobacterium purcellii sp. nov. gen. nov., isolated from the leafhopper Empoasca decipiens.</title>
        <authorList>
            <person name="Nadal-Jimenez P."/>
            <person name="Siozios S."/>
            <person name="Halliday N."/>
            <person name="Camara M."/>
            <person name="Hurst G.D.D."/>
        </authorList>
    </citation>
    <scope>NUCLEOTIDE SEQUENCE [LARGE SCALE GENOMIC DNA]</scope>
    <source>
        <strain evidence="7 8">SyEd1</strain>
    </source>
</reference>
<gene>
    <name evidence="7" type="primary">napF</name>
    <name evidence="7" type="ORF">K6K13_03630</name>
</gene>
<evidence type="ECO:0000256" key="5">
    <source>
        <dbReference type="ARBA" id="ARBA00023014"/>
    </source>
</evidence>
<keyword evidence="2" id="KW-0479">Metal-binding</keyword>
<feature type="domain" description="4Fe-4S ferredoxin-type" evidence="6">
    <location>
        <begin position="52"/>
        <end position="80"/>
    </location>
</feature>
<dbReference type="SUPFAM" id="SSF54862">
    <property type="entry name" value="4Fe-4S ferredoxins"/>
    <property type="match status" value="1"/>
</dbReference>
<accession>A0ABX9ASV9</accession>
<evidence type="ECO:0000256" key="1">
    <source>
        <dbReference type="ARBA" id="ARBA00022485"/>
    </source>
</evidence>
<dbReference type="CDD" id="cd10564">
    <property type="entry name" value="NapF_like"/>
    <property type="match status" value="1"/>
</dbReference>